<dbReference type="SUPFAM" id="SSF46689">
    <property type="entry name" value="Homeodomain-like"/>
    <property type="match status" value="1"/>
</dbReference>
<dbReference type="InterPro" id="IPR023772">
    <property type="entry name" value="DNA-bd_HTH_TetR-type_CS"/>
</dbReference>
<dbReference type="PROSITE" id="PS50977">
    <property type="entry name" value="HTH_TETR_2"/>
    <property type="match status" value="1"/>
</dbReference>
<evidence type="ECO:0000313" key="5">
    <source>
        <dbReference type="EMBL" id="MFC5464767.1"/>
    </source>
</evidence>
<keyword evidence="1" id="KW-0678">Repressor</keyword>
<dbReference type="InterPro" id="IPR001647">
    <property type="entry name" value="HTH_TetR"/>
</dbReference>
<dbReference type="PRINTS" id="PR00455">
    <property type="entry name" value="HTHTETR"/>
</dbReference>
<dbReference type="PROSITE" id="PS01081">
    <property type="entry name" value="HTH_TETR_1"/>
    <property type="match status" value="1"/>
</dbReference>
<keyword evidence="6" id="KW-1185">Reference proteome</keyword>
<dbReference type="Pfam" id="PF00440">
    <property type="entry name" value="TetR_N"/>
    <property type="match status" value="1"/>
</dbReference>
<dbReference type="RefSeq" id="WP_382350082.1">
    <property type="nucleotide sequence ID" value="NZ_JBHSMC010000011.1"/>
</dbReference>
<dbReference type="PANTHER" id="PTHR43479:SF22">
    <property type="entry name" value="TRANSCRIPTIONAL REGULATOR, TETR FAMILY"/>
    <property type="match status" value="1"/>
</dbReference>
<accession>A0ABW0LIK2</accession>
<dbReference type="PANTHER" id="PTHR43479">
    <property type="entry name" value="ACREF/ENVCD OPERON REPRESSOR-RELATED"/>
    <property type="match status" value="1"/>
</dbReference>
<keyword evidence="2 3" id="KW-0238">DNA-binding</keyword>
<proteinExistence type="predicted"/>
<feature type="domain" description="HTH tetR-type" evidence="4">
    <location>
        <begin position="2"/>
        <end position="62"/>
    </location>
</feature>
<organism evidence="5 6">
    <name type="scientific">Lederbergia graminis</name>
    <dbReference type="NCBI Taxonomy" id="735518"/>
    <lineage>
        <taxon>Bacteria</taxon>
        <taxon>Bacillati</taxon>
        <taxon>Bacillota</taxon>
        <taxon>Bacilli</taxon>
        <taxon>Bacillales</taxon>
        <taxon>Bacillaceae</taxon>
        <taxon>Lederbergia</taxon>
    </lineage>
</organism>
<dbReference type="InterPro" id="IPR050624">
    <property type="entry name" value="HTH-type_Tx_Regulator"/>
</dbReference>
<evidence type="ECO:0000259" key="4">
    <source>
        <dbReference type="PROSITE" id="PS50977"/>
    </source>
</evidence>
<evidence type="ECO:0000256" key="2">
    <source>
        <dbReference type="ARBA" id="ARBA00023125"/>
    </source>
</evidence>
<name>A0ABW0LIK2_9BACI</name>
<dbReference type="InterPro" id="IPR009057">
    <property type="entry name" value="Homeodomain-like_sf"/>
</dbReference>
<gene>
    <name evidence="5" type="ORF">ACFPM4_08370</name>
</gene>
<protein>
    <submittedName>
        <fullName evidence="5">TetR/AcrR family transcriptional regulator</fullName>
    </submittedName>
</protein>
<evidence type="ECO:0000256" key="3">
    <source>
        <dbReference type="PROSITE-ProRule" id="PRU00335"/>
    </source>
</evidence>
<dbReference type="EMBL" id="JBHSMC010000011">
    <property type="protein sequence ID" value="MFC5464767.1"/>
    <property type="molecule type" value="Genomic_DNA"/>
</dbReference>
<evidence type="ECO:0000313" key="6">
    <source>
        <dbReference type="Proteomes" id="UP001596147"/>
    </source>
</evidence>
<evidence type="ECO:0000256" key="1">
    <source>
        <dbReference type="ARBA" id="ARBA00022491"/>
    </source>
</evidence>
<dbReference type="Proteomes" id="UP001596147">
    <property type="component" value="Unassembled WGS sequence"/>
</dbReference>
<comment type="caution">
    <text evidence="5">The sequence shown here is derived from an EMBL/GenBank/DDBJ whole genome shotgun (WGS) entry which is preliminary data.</text>
</comment>
<sequence length="295" mass="34873">MNARKKQIIDVAHRLFIEKGFASTSIQDILDGAKIAKGTFYNHFSSKNECLIAILEQVQNETFLLRKELSFGKNKDDQEVFIEQVHVRLKMNREHNLIALFQSVMHSKDDDLKQLMQKQLVRELKWTSHRFIDLFGNDVKQHSLDYSIIFFGIIQQMIHVSKIGTKSEYTLESIIRFSLQRVKLMIHQQDELDAPFFPTNWLSDQEQKEEISQIQLKKQIINRLKNLSDHMNKEEKNKKNIEYIEFLLSEFQASEPREFLITSVVRTVTEVFDESIYRSEVNDITELVHQYFATK</sequence>
<feature type="DNA-binding region" description="H-T-H motif" evidence="3">
    <location>
        <begin position="25"/>
        <end position="44"/>
    </location>
</feature>
<dbReference type="Gene3D" id="1.10.357.10">
    <property type="entry name" value="Tetracycline Repressor, domain 2"/>
    <property type="match status" value="1"/>
</dbReference>
<reference evidence="6" key="1">
    <citation type="journal article" date="2019" name="Int. J. Syst. Evol. Microbiol.">
        <title>The Global Catalogue of Microorganisms (GCM) 10K type strain sequencing project: providing services to taxonomists for standard genome sequencing and annotation.</title>
        <authorList>
            <consortium name="The Broad Institute Genomics Platform"/>
            <consortium name="The Broad Institute Genome Sequencing Center for Infectious Disease"/>
            <person name="Wu L."/>
            <person name="Ma J."/>
        </authorList>
    </citation>
    <scope>NUCLEOTIDE SEQUENCE [LARGE SCALE GENOMIC DNA]</scope>
    <source>
        <strain evidence="6">CGMCC 1.12237</strain>
    </source>
</reference>